<dbReference type="InterPro" id="IPR043449">
    <property type="entry name" value="PHF20-like"/>
</dbReference>
<dbReference type="PROSITE" id="PS50982">
    <property type="entry name" value="MBD"/>
    <property type="match status" value="1"/>
</dbReference>
<dbReference type="InterPro" id="IPR013083">
    <property type="entry name" value="Znf_RING/FYVE/PHD"/>
</dbReference>
<evidence type="ECO:0000256" key="8">
    <source>
        <dbReference type="SAM" id="MobiDB-lite"/>
    </source>
</evidence>
<dbReference type="InterPro" id="IPR019786">
    <property type="entry name" value="Zinc_finger_PHD-type_CS"/>
</dbReference>
<dbReference type="PANTHER" id="PTHR15856:SF51">
    <property type="entry name" value="MBD-R2"/>
    <property type="match status" value="1"/>
</dbReference>
<dbReference type="PROSITE" id="PS50157">
    <property type="entry name" value="ZINC_FINGER_C2H2_2"/>
    <property type="match status" value="1"/>
</dbReference>
<dbReference type="Gene3D" id="3.30.40.10">
    <property type="entry name" value="Zinc/RING finger domain, C3HC4 (zinc finger)"/>
    <property type="match status" value="1"/>
</dbReference>
<dbReference type="GO" id="GO:0044545">
    <property type="term" value="C:NSL complex"/>
    <property type="evidence" value="ECO:0007669"/>
    <property type="project" value="TreeGrafter"/>
</dbReference>
<evidence type="ECO:0000256" key="6">
    <source>
        <dbReference type="ARBA" id="ARBA00023242"/>
    </source>
</evidence>
<dbReference type="InterPro" id="IPR016197">
    <property type="entry name" value="Chromo-like_dom_sf"/>
</dbReference>
<keyword evidence="3" id="KW-0677">Repeat</keyword>
<dbReference type="SUPFAM" id="SSF63748">
    <property type="entry name" value="Tudor/PWWP/MBT"/>
    <property type="match status" value="1"/>
</dbReference>
<dbReference type="InterPro" id="IPR011011">
    <property type="entry name" value="Znf_FYVE_PHD"/>
</dbReference>
<dbReference type="GO" id="GO:0005634">
    <property type="term" value="C:nucleus"/>
    <property type="evidence" value="ECO:0007669"/>
    <property type="project" value="UniProtKB-SubCell"/>
</dbReference>
<evidence type="ECO:0000256" key="4">
    <source>
        <dbReference type="ARBA" id="ARBA00022771"/>
    </source>
</evidence>
<sequence length="1059" mass="120558">MGQHTILSTEEENKLLNNIISKAKKGIASTKNDVVKAVLKLTKSDPRNLYFSKELTATKWFAQFKRRHRSVFDKYEHIIEINKESDSDSDVFSSKAKKIGRPKKNSAQSCKETTVKKESNSQHISDDESHSLDDQSDIESKKSILGEDIDKQFAPGSLLEVMDFNQQWYPVKVLEVDYEENEVLVHYQKWSDRYDEWVRMDSNRIRKPNLTSSNHRHNFKVGETVMAIWSYGVKFPAVVQVLHDDDKVDVLFQDGFTKTLRSCKLSKASEEDLKNMSAPREYKIAPPIGSDPIETDLGTKEERREKKRKINILEVFHPQLNKKKKIEESKKVIIKKRKQYNILKPTPMITLKKTNGEETEGKQSTITVKLKKKVKIIRDEVDNKEKELTIEITKSADTKESPCDSEKAKRTEEINDEFDLVIDEPVEKRRRRRKKKGIVLITPQKRRTTDENDPRWDTDIPAGATPFKFESSDGSARESIIIPDKKLPEGWAKHTMLRRNSTKWDVFLVNPEGRKFRSRNELRLYYQELNEPYPEDNFDFVVGRKQQLIEDSKNRTKSVEPKEVKVIPKIRRRRKKRKLQVTINGKKDEDIKNPEIEQDLENDIPKFKIKPVSSPNQTSNLAETKRIKTLLPKSKTQENDDLMSFSPLTSDASPQAPLSLDASLSSAAQTSFNTSTNLQDGFTCPIDGCGKNFRKENLLQMHIKHYHPQYSNLVGSTPNVADLAYARTTGEPLEDSRAEMAENGASFIDRINRFEAERKAARSNERHVSTVKKPSASDTPVTTANIEGDKQKSSSEYVKVETDITSSTQVPAATIKISKVTSSTSLPLACDRLSELDIVKELSHPSPETTVVKTPGKDEKDKSCIKILLPLRQATLSEDSMELKLDEYSEEELLPSSSNKTTAKILKNDDNASLSKKSKEGYLYLCVDDTDKLGKGPDQEKHVLASPTGTSYRFARQRTLEKLHVVPDSTGCGDLSTTDLEKMTKEKDNTAEGSSVDNHTEGPVIEALRKDEIINCTCGYMEEDGLMIQCDLCLCWQHGLCNNISKESEVPEKYICYIC</sequence>
<dbReference type="Pfam" id="PF01429">
    <property type="entry name" value="MBD"/>
    <property type="match status" value="1"/>
</dbReference>
<name>A0A1B6CQ71_9HEMI</name>
<dbReference type="PROSITE" id="PS00028">
    <property type="entry name" value="ZINC_FINGER_C2H2_1"/>
    <property type="match status" value="1"/>
</dbReference>
<feature type="non-terminal residue" evidence="12">
    <location>
        <position position="1059"/>
    </location>
</feature>
<keyword evidence="5" id="KW-0862">Zinc</keyword>
<dbReference type="GO" id="GO:0006357">
    <property type="term" value="P:regulation of transcription by RNA polymerase II"/>
    <property type="evidence" value="ECO:0007669"/>
    <property type="project" value="TreeGrafter"/>
</dbReference>
<evidence type="ECO:0000256" key="2">
    <source>
        <dbReference type="ARBA" id="ARBA00022723"/>
    </source>
</evidence>
<reference evidence="12" key="1">
    <citation type="submission" date="2015-12" db="EMBL/GenBank/DDBJ databases">
        <title>De novo transcriptome assembly of four potential Pierce s Disease insect vectors from Arizona vineyards.</title>
        <authorList>
            <person name="Tassone E.E."/>
        </authorList>
    </citation>
    <scope>NUCLEOTIDE SEQUENCE</scope>
</reference>
<evidence type="ECO:0000259" key="10">
    <source>
        <dbReference type="PROSITE" id="PS50982"/>
    </source>
</evidence>
<feature type="compositionally biased region" description="Polar residues" evidence="8">
    <location>
        <begin position="776"/>
        <end position="785"/>
    </location>
</feature>
<feature type="region of interest" description="Disordered" evidence="8">
    <location>
        <begin position="88"/>
        <end position="137"/>
    </location>
</feature>
<dbReference type="EMBL" id="GEDC01021646">
    <property type="protein sequence ID" value="JAS15652.1"/>
    <property type="molecule type" value="Transcribed_RNA"/>
</dbReference>
<dbReference type="InterPro" id="IPR016177">
    <property type="entry name" value="DNA-bd_dom_sf"/>
</dbReference>
<gene>
    <name evidence="11" type="ORF">g.21332</name>
    <name evidence="12" type="ORF">g.21334</name>
</gene>
<feature type="compositionally biased region" description="Basic and acidic residues" evidence="8">
    <location>
        <begin position="447"/>
        <end position="458"/>
    </location>
</feature>
<keyword evidence="2" id="KW-0479">Metal-binding</keyword>
<evidence type="ECO:0000256" key="3">
    <source>
        <dbReference type="ARBA" id="ARBA00022737"/>
    </source>
</evidence>
<evidence type="ECO:0000256" key="1">
    <source>
        <dbReference type="ARBA" id="ARBA00004123"/>
    </source>
</evidence>
<accession>A0A1B6CQ71</accession>
<dbReference type="SMART" id="SM00355">
    <property type="entry name" value="ZnF_C2H2"/>
    <property type="match status" value="1"/>
</dbReference>
<dbReference type="EMBL" id="GEDC01030588">
    <property type="protein sequence ID" value="JAS06710.1"/>
    <property type="molecule type" value="Transcribed_RNA"/>
</dbReference>
<dbReference type="InterPro" id="IPR004092">
    <property type="entry name" value="Mbt"/>
</dbReference>
<dbReference type="SUPFAM" id="SSF54160">
    <property type="entry name" value="Chromo domain-like"/>
    <property type="match status" value="1"/>
</dbReference>
<feature type="compositionally biased region" description="Basic residues" evidence="8">
    <location>
        <begin position="95"/>
        <end position="104"/>
    </location>
</feature>
<dbReference type="SUPFAM" id="SSF57903">
    <property type="entry name" value="FYVE/PHD zinc finger"/>
    <property type="match status" value="1"/>
</dbReference>
<dbReference type="AlphaFoldDB" id="A0A1B6CQ71"/>
<keyword evidence="4 7" id="KW-0863">Zinc-finger</keyword>
<feature type="domain" description="MBD" evidence="10">
    <location>
        <begin position="477"/>
        <end position="545"/>
    </location>
</feature>
<dbReference type="InterPro" id="IPR013087">
    <property type="entry name" value="Znf_C2H2_type"/>
</dbReference>
<feature type="region of interest" description="Disordered" evidence="8">
    <location>
        <begin position="282"/>
        <end position="302"/>
    </location>
</feature>
<evidence type="ECO:0000256" key="5">
    <source>
        <dbReference type="ARBA" id="ARBA00022833"/>
    </source>
</evidence>
<evidence type="ECO:0000313" key="11">
    <source>
        <dbReference type="EMBL" id="JAS06710.1"/>
    </source>
</evidence>
<organism evidence="12">
    <name type="scientific">Clastoptera arizonana</name>
    <name type="common">Arizona spittle bug</name>
    <dbReference type="NCBI Taxonomy" id="38151"/>
    <lineage>
        <taxon>Eukaryota</taxon>
        <taxon>Metazoa</taxon>
        <taxon>Ecdysozoa</taxon>
        <taxon>Arthropoda</taxon>
        <taxon>Hexapoda</taxon>
        <taxon>Insecta</taxon>
        <taxon>Pterygota</taxon>
        <taxon>Neoptera</taxon>
        <taxon>Paraneoptera</taxon>
        <taxon>Hemiptera</taxon>
        <taxon>Auchenorrhyncha</taxon>
        <taxon>Cercopoidea</taxon>
        <taxon>Clastopteridae</taxon>
        <taxon>Clastoptera</taxon>
    </lineage>
</organism>
<dbReference type="Gene3D" id="2.30.30.140">
    <property type="match status" value="2"/>
</dbReference>
<dbReference type="SUPFAM" id="SSF54171">
    <property type="entry name" value="DNA-binding domain"/>
    <property type="match status" value="1"/>
</dbReference>
<feature type="compositionally biased region" description="Polar residues" evidence="8">
    <location>
        <begin position="613"/>
        <end position="622"/>
    </location>
</feature>
<dbReference type="CDD" id="cd20104">
    <property type="entry name" value="MBT_PHF20L1-like"/>
    <property type="match status" value="1"/>
</dbReference>
<evidence type="ECO:0000256" key="7">
    <source>
        <dbReference type="PROSITE-ProRule" id="PRU00042"/>
    </source>
</evidence>
<feature type="compositionally biased region" description="Basic and acidic residues" evidence="8">
    <location>
        <begin position="113"/>
        <end position="137"/>
    </location>
</feature>
<proteinExistence type="predicted"/>
<dbReference type="GO" id="GO:0008270">
    <property type="term" value="F:zinc ion binding"/>
    <property type="evidence" value="ECO:0007669"/>
    <property type="project" value="UniProtKB-KW"/>
</dbReference>
<feature type="region of interest" description="Disordered" evidence="8">
    <location>
        <begin position="577"/>
        <end position="657"/>
    </location>
</feature>
<protein>
    <recommendedName>
        <fullName evidence="13">C2H2-type domain-containing protein</fullName>
    </recommendedName>
</protein>
<dbReference type="Gene3D" id="3.30.890.10">
    <property type="entry name" value="Methyl-cpg-binding Protein 2, Chain A"/>
    <property type="match status" value="1"/>
</dbReference>
<evidence type="ECO:0000259" key="9">
    <source>
        <dbReference type="PROSITE" id="PS50157"/>
    </source>
</evidence>
<dbReference type="Pfam" id="PF20826">
    <property type="entry name" value="PHD_5"/>
    <property type="match status" value="1"/>
</dbReference>
<feature type="domain" description="C2H2-type" evidence="9">
    <location>
        <begin position="682"/>
        <end position="707"/>
    </location>
</feature>
<dbReference type="InterPro" id="IPR001739">
    <property type="entry name" value="Methyl_CpG_DNA-bd"/>
</dbReference>
<dbReference type="Pfam" id="PF02820">
    <property type="entry name" value="MBT"/>
    <property type="match status" value="1"/>
</dbReference>
<dbReference type="GO" id="GO:0003677">
    <property type="term" value="F:DNA binding"/>
    <property type="evidence" value="ECO:0007669"/>
    <property type="project" value="InterPro"/>
</dbReference>
<comment type="subcellular location">
    <subcellularLocation>
        <location evidence="1">Nucleus</location>
    </subcellularLocation>
</comment>
<feature type="region of interest" description="Disordered" evidence="8">
    <location>
        <begin position="445"/>
        <end position="475"/>
    </location>
</feature>
<dbReference type="PROSITE" id="PS01359">
    <property type="entry name" value="ZF_PHD_1"/>
    <property type="match status" value="1"/>
</dbReference>
<evidence type="ECO:0000313" key="12">
    <source>
        <dbReference type="EMBL" id="JAS15652.1"/>
    </source>
</evidence>
<dbReference type="PANTHER" id="PTHR15856">
    <property type="entry name" value="PHD FINGER PROTEIN 20-RELATED"/>
    <property type="match status" value="1"/>
</dbReference>
<feature type="compositionally biased region" description="Basic and acidic residues" evidence="8">
    <location>
        <begin position="585"/>
        <end position="595"/>
    </location>
</feature>
<keyword evidence="6" id="KW-0539">Nucleus</keyword>
<feature type="region of interest" description="Disordered" evidence="8">
    <location>
        <begin position="760"/>
        <end position="794"/>
    </location>
</feature>
<evidence type="ECO:0008006" key="13">
    <source>
        <dbReference type="Google" id="ProtNLM"/>
    </source>
</evidence>